<proteinExistence type="inferred from homology"/>
<dbReference type="PANTHER" id="PTHR30582">
    <property type="entry name" value="L,D-TRANSPEPTIDASE"/>
    <property type="match status" value="1"/>
</dbReference>
<dbReference type="Gene3D" id="2.40.440.10">
    <property type="entry name" value="L,D-transpeptidase catalytic domain-like"/>
    <property type="match status" value="1"/>
</dbReference>
<dbReference type="Pfam" id="PF03734">
    <property type="entry name" value="YkuD"/>
    <property type="match status" value="1"/>
</dbReference>
<dbReference type="InterPro" id="IPR050979">
    <property type="entry name" value="LD-transpeptidase"/>
</dbReference>
<dbReference type="STRING" id="1920490.GCA_001895925_04130"/>
<name>A0A2T1DIW6_9CYAN</name>
<evidence type="ECO:0000256" key="6">
    <source>
        <dbReference type="ARBA" id="ARBA00022960"/>
    </source>
</evidence>
<dbReference type="GO" id="GO:0071972">
    <property type="term" value="F:peptidoglycan L,D-transpeptidase activity"/>
    <property type="evidence" value="ECO:0007669"/>
    <property type="project" value="TreeGrafter"/>
</dbReference>
<evidence type="ECO:0000256" key="8">
    <source>
        <dbReference type="ARBA" id="ARBA00023316"/>
    </source>
</evidence>
<evidence type="ECO:0000256" key="4">
    <source>
        <dbReference type="ARBA" id="ARBA00022679"/>
    </source>
</evidence>
<feature type="active site" description="Nucleophile" evidence="9">
    <location>
        <position position="155"/>
    </location>
</feature>
<dbReference type="GO" id="GO:0018104">
    <property type="term" value="P:peptidoglycan-protein cross-linking"/>
    <property type="evidence" value="ECO:0007669"/>
    <property type="project" value="TreeGrafter"/>
</dbReference>
<dbReference type="GO" id="GO:0016757">
    <property type="term" value="F:glycosyltransferase activity"/>
    <property type="evidence" value="ECO:0007669"/>
    <property type="project" value="UniProtKB-KW"/>
</dbReference>
<evidence type="ECO:0000256" key="9">
    <source>
        <dbReference type="PROSITE-ProRule" id="PRU01373"/>
    </source>
</evidence>
<keyword evidence="8 9" id="KW-0961">Cell wall biogenesis/degradation</keyword>
<evidence type="ECO:0000313" key="11">
    <source>
        <dbReference type="EMBL" id="PSB20438.1"/>
    </source>
</evidence>
<dbReference type="PANTHER" id="PTHR30582:SF24">
    <property type="entry name" value="L,D-TRANSPEPTIDASE ERFK_SRFK-RELATED"/>
    <property type="match status" value="1"/>
</dbReference>
<comment type="similarity">
    <text evidence="2">Belongs to the YkuD family.</text>
</comment>
<accession>A0A2T1DIW6</accession>
<dbReference type="CDD" id="cd16913">
    <property type="entry name" value="YkuD_like"/>
    <property type="match status" value="1"/>
</dbReference>
<dbReference type="EMBL" id="PVWG01000006">
    <property type="protein sequence ID" value="PSB20438.1"/>
    <property type="molecule type" value="Genomic_DNA"/>
</dbReference>
<sequence length="180" mass="19814">MVLCMGTGILLIASQWQQISALPRTALSKIQVPSFVKPEPMAKKPSPKVAAKRLKLVVDLSDRRVYVYEKDLKKVSYPVAIGQPGWETPIGTSSVSQKYQDPVWQHPITGEKVLPGKRNPLGKWWIGFGSVGSLLIGFHGTNDERLVGQPVSHGCLRMRNSDIGKLYKQISTGTPVTVKP</sequence>
<reference evidence="11 12" key="1">
    <citation type="submission" date="2018-02" db="EMBL/GenBank/DDBJ databases">
        <authorList>
            <person name="Cohen D.B."/>
            <person name="Kent A.D."/>
        </authorList>
    </citation>
    <scope>NUCLEOTIDE SEQUENCE [LARGE SCALE GENOMIC DNA]</scope>
    <source>
        <strain evidence="11 12">ULC007</strain>
    </source>
</reference>
<gene>
    <name evidence="11" type="ORF">C7B65_07775</name>
</gene>
<keyword evidence="5" id="KW-0378">Hydrolase</keyword>
<protein>
    <submittedName>
        <fullName evidence="11">L,D-transpeptidase</fullName>
    </submittedName>
</protein>
<dbReference type="AlphaFoldDB" id="A0A2T1DIW6"/>
<dbReference type="SUPFAM" id="SSF141523">
    <property type="entry name" value="L,D-transpeptidase catalytic domain-like"/>
    <property type="match status" value="1"/>
</dbReference>
<evidence type="ECO:0000313" key="12">
    <source>
        <dbReference type="Proteomes" id="UP000238634"/>
    </source>
</evidence>
<evidence type="ECO:0000256" key="7">
    <source>
        <dbReference type="ARBA" id="ARBA00022984"/>
    </source>
</evidence>
<reference evidence="11 12" key="2">
    <citation type="submission" date="2018-03" db="EMBL/GenBank/DDBJ databases">
        <title>The ancient ancestry and fast evolution of plastids.</title>
        <authorList>
            <person name="Moore K.R."/>
            <person name="Magnabosco C."/>
            <person name="Momper L."/>
            <person name="Gold D.A."/>
            <person name="Bosak T."/>
            <person name="Fournier G.P."/>
        </authorList>
    </citation>
    <scope>NUCLEOTIDE SEQUENCE [LARGE SCALE GENOMIC DNA]</scope>
    <source>
        <strain evidence="11 12">ULC007</strain>
    </source>
</reference>
<organism evidence="11 12">
    <name type="scientific">Phormidesmis priestleyi ULC007</name>
    <dbReference type="NCBI Taxonomy" id="1920490"/>
    <lineage>
        <taxon>Bacteria</taxon>
        <taxon>Bacillati</taxon>
        <taxon>Cyanobacteriota</taxon>
        <taxon>Cyanophyceae</taxon>
        <taxon>Leptolyngbyales</taxon>
        <taxon>Leptolyngbyaceae</taxon>
        <taxon>Phormidesmis</taxon>
    </lineage>
</organism>
<keyword evidence="4" id="KW-0808">Transferase</keyword>
<dbReference type="PROSITE" id="PS52029">
    <property type="entry name" value="LD_TPASE"/>
    <property type="match status" value="1"/>
</dbReference>
<evidence type="ECO:0000256" key="1">
    <source>
        <dbReference type="ARBA" id="ARBA00004752"/>
    </source>
</evidence>
<dbReference type="OrthoDB" id="9787225at2"/>
<keyword evidence="6 9" id="KW-0133">Cell shape</keyword>
<evidence type="ECO:0000256" key="3">
    <source>
        <dbReference type="ARBA" id="ARBA00022676"/>
    </source>
</evidence>
<keyword evidence="12" id="KW-1185">Reference proteome</keyword>
<keyword evidence="3" id="KW-0328">Glycosyltransferase</keyword>
<evidence type="ECO:0000256" key="2">
    <source>
        <dbReference type="ARBA" id="ARBA00005992"/>
    </source>
</evidence>
<dbReference type="Proteomes" id="UP000238634">
    <property type="component" value="Unassembled WGS sequence"/>
</dbReference>
<dbReference type="InterPro" id="IPR038063">
    <property type="entry name" value="Transpep_catalytic_dom"/>
</dbReference>
<feature type="domain" description="L,D-TPase catalytic" evidence="10">
    <location>
        <begin position="54"/>
        <end position="179"/>
    </location>
</feature>
<dbReference type="GO" id="GO:0008360">
    <property type="term" value="P:regulation of cell shape"/>
    <property type="evidence" value="ECO:0007669"/>
    <property type="project" value="UniProtKB-UniRule"/>
</dbReference>
<dbReference type="GO" id="GO:0071555">
    <property type="term" value="P:cell wall organization"/>
    <property type="evidence" value="ECO:0007669"/>
    <property type="project" value="UniProtKB-UniRule"/>
</dbReference>
<dbReference type="GO" id="GO:0005576">
    <property type="term" value="C:extracellular region"/>
    <property type="evidence" value="ECO:0007669"/>
    <property type="project" value="TreeGrafter"/>
</dbReference>
<dbReference type="InterPro" id="IPR005490">
    <property type="entry name" value="LD_TPept_cat_dom"/>
</dbReference>
<evidence type="ECO:0000256" key="5">
    <source>
        <dbReference type="ARBA" id="ARBA00022801"/>
    </source>
</evidence>
<dbReference type="UniPathway" id="UPA00219"/>
<comment type="caution">
    <text evidence="11">The sequence shown here is derived from an EMBL/GenBank/DDBJ whole genome shotgun (WGS) entry which is preliminary data.</text>
</comment>
<comment type="pathway">
    <text evidence="1 9">Cell wall biogenesis; peptidoglycan biosynthesis.</text>
</comment>
<evidence type="ECO:0000259" key="10">
    <source>
        <dbReference type="PROSITE" id="PS52029"/>
    </source>
</evidence>
<keyword evidence="7 9" id="KW-0573">Peptidoglycan synthesis</keyword>
<feature type="active site" description="Proton donor/acceptor" evidence="9">
    <location>
        <position position="139"/>
    </location>
</feature>